<dbReference type="Proteomes" id="UP000479526">
    <property type="component" value="Unassembled WGS sequence"/>
</dbReference>
<evidence type="ECO:0000259" key="1">
    <source>
        <dbReference type="Pfam" id="PF05257"/>
    </source>
</evidence>
<gene>
    <name evidence="2" type="ORF">GT755_10630</name>
</gene>
<accession>A0A7C9NG42</accession>
<feature type="domain" description="Peptidase C51" evidence="1">
    <location>
        <begin position="42"/>
        <end position="127"/>
    </location>
</feature>
<dbReference type="InterPro" id="IPR038765">
    <property type="entry name" value="Papain-like_cys_pep_sf"/>
</dbReference>
<dbReference type="InterPro" id="IPR007921">
    <property type="entry name" value="CHAP_dom"/>
</dbReference>
<keyword evidence="3" id="KW-1185">Reference proteome</keyword>
<dbReference type="Pfam" id="PF05257">
    <property type="entry name" value="CHAP"/>
    <property type="match status" value="1"/>
</dbReference>
<dbReference type="AlphaFoldDB" id="A0A7C9NG42"/>
<proteinExistence type="predicted"/>
<sequence>MTNYADALINMANSQMGYAEVNGSSKFGEWYGQNVVKKPGYKDAAWCDMFVSWAAHQTGQARDVGQFSYTPEHAQWFKDQGAWGTTPEPGAIVFFDWGHSKNISAIDHVGLVKKVINDHTIQTIEGNISNMVVTKVRSDNTIVGYGYPEKVREKDQAKEKTVAVNLAAKKAAAETALSATSIKQVKSADVNGMLTGTPELVTTKKTVADTTQSMTAQKVNPDDVNGMLPGAPEPLAAGALLLPVALGLAAAKKSGALKKLISHWVACGKR</sequence>
<dbReference type="Gene3D" id="3.90.1720.10">
    <property type="entry name" value="endopeptidase domain like (from Nostoc punctiforme)"/>
    <property type="match status" value="1"/>
</dbReference>
<dbReference type="EMBL" id="WXEW01000003">
    <property type="protein sequence ID" value="NAS22138.1"/>
    <property type="molecule type" value="Genomic_DNA"/>
</dbReference>
<name>A0A7C9NG42_9ACTN</name>
<organism evidence="2 3">
    <name type="scientific">Herbidospora solisilvae</name>
    <dbReference type="NCBI Taxonomy" id="2696284"/>
    <lineage>
        <taxon>Bacteria</taxon>
        <taxon>Bacillati</taxon>
        <taxon>Actinomycetota</taxon>
        <taxon>Actinomycetes</taxon>
        <taxon>Streptosporangiales</taxon>
        <taxon>Streptosporangiaceae</taxon>
        <taxon>Herbidospora</taxon>
    </lineage>
</organism>
<evidence type="ECO:0000313" key="3">
    <source>
        <dbReference type="Proteomes" id="UP000479526"/>
    </source>
</evidence>
<dbReference type="SUPFAM" id="SSF54001">
    <property type="entry name" value="Cysteine proteinases"/>
    <property type="match status" value="1"/>
</dbReference>
<dbReference type="RefSeq" id="WP_161479554.1">
    <property type="nucleotide sequence ID" value="NZ_WXEW01000003.1"/>
</dbReference>
<evidence type="ECO:0000313" key="2">
    <source>
        <dbReference type="EMBL" id="NAS22138.1"/>
    </source>
</evidence>
<comment type="caution">
    <text evidence="2">The sequence shown here is derived from an EMBL/GenBank/DDBJ whole genome shotgun (WGS) entry which is preliminary data.</text>
</comment>
<reference evidence="2 3" key="1">
    <citation type="submission" date="2020-01" db="EMBL/GenBank/DDBJ databases">
        <title>Herbidospora sp. NEAU-GS84 nov., a novel actinomycete isolated from soil.</title>
        <authorList>
            <person name="Han L."/>
        </authorList>
    </citation>
    <scope>NUCLEOTIDE SEQUENCE [LARGE SCALE GENOMIC DNA]</scope>
    <source>
        <strain evidence="2 3">NEAU-GS84</strain>
    </source>
</reference>
<protein>
    <submittedName>
        <fullName evidence="2">CHAP domain-containing protein</fullName>
    </submittedName>
</protein>